<sequence length="103" mass="11390">MAHYAWNGADPLTRAGRATNQNNGMLPLKLTIAGCGGSGWVGLWVAWVPDALQYFMLSNFLRETSYRPLQANEYYCPGSLLAVPESVTREIRSLPTVSQTRDV</sequence>
<organism evidence="1 2">
    <name type="scientific">Portunus trituberculatus</name>
    <name type="common">Swimming crab</name>
    <name type="synonym">Neptunus trituberculatus</name>
    <dbReference type="NCBI Taxonomy" id="210409"/>
    <lineage>
        <taxon>Eukaryota</taxon>
        <taxon>Metazoa</taxon>
        <taxon>Ecdysozoa</taxon>
        <taxon>Arthropoda</taxon>
        <taxon>Crustacea</taxon>
        <taxon>Multicrustacea</taxon>
        <taxon>Malacostraca</taxon>
        <taxon>Eumalacostraca</taxon>
        <taxon>Eucarida</taxon>
        <taxon>Decapoda</taxon>
        <taxon>Pleocyemata</taxon>
        <taxon>Brachyura</taxon>
        <taxon>Eubrachyura</taxon>
        <taxon>Portunoidea</taxon>
        <taxon>Portunidae</taxon>
        <taxon>Portuninae</taxon>
        <taxon>Portunus</taxon>
    </lineage>
</organism>
<proteinExistence type="predicted"/>
<gene>
    <name evidence="1" type="ORF">E2C01_100207</name>
</gene>
<comment type="caution">
    <text evidence="1">The sequence shown here is derived from an EMBL/GenBank/DDBJ whole genome shotgun (WGS) entry which is preliminary data.</text>
</comment>
<dbReference type="AlphaFoldDB" id="A0A5B7KCR1"/>
<dbReference type="Proteomes" id="UP000324222">
    <property type="component" value="Unassembled WGS sequence"/>
</dbReference>
<reference evidence="1 2" key="1">
    <citation type="submission" date="2019-05" db="EMBL/GenBank/DDBJ databases">
        <title>Another draft genome of Portunus trituberculatus and its Hox gene families provides insights of decapod evolution.</title>
        <authorList>
            <person name="Jeong J.-H."/>
            <person name="Song I."/>
            <person name="Kim S."/>
            <person name="Choi T."/>
            <person name="Kim D."/>
            <person name="Ryu S."/>
            <person name="Kim W."/>
        </authorList>
    </citation>
    <scope>NUCLEOTIDE SEQUENCE [LARGE SCALE GENOMIC DNA]</scope>
    <source>
        <tissue evidence="1">Muscle</tissue>
    </source>
</reference>
<accession>A0A5B7KCR1</accession>
<evidence type="ECO:0000313" key="1">
    <source>
        <dbReference type="EMBL" id="MPD04514.1"/>
    </source>
</evidence>
<evidence type="ECO:0000313" key="2">
    <source>
        <dbReference type="Proteomes" id="UP000324222"/>
    </source>
</evidence>
<protein>
    <submittedName>
        <fullName evidence="1">Uncharacterized protein</fullName>
    </submittedName>
</protein>
<dbReference type="EMBL" id="VSRR010141388">
    <property type="protein sequence ID" value="MPD04514.1"/>
    <property type="molecule type" value="Genomic_DNA"/>
</dbReference>
<keyword evidence="2" id="KW-1185">Reference proteome</keyword>
<name>A0A5B7KCR1_PORTR</name>